<dbReference type="Gene3D" id="3.30.565.10">
    <property type="entry name" value="Histidine kinase-like ATPase, C-terminal domain"/>
    <property type="match status" value="1"/>
</dbReference>
<evidence type="ECO:0000256" key="6">
    <source>
        <dbReference type="ARBA" id="ARBA00022679"/>
    </source>
</evidence>
<dbReference type="SUPFAM" id="SSF55874">
    <property type="entry name" value="ATPase domain of HSP90 chaperone/DNA topoisomerase II/histidine kinase"/>
    <property type="match status" value="1"/>
</dbReference>
<evidence type="ECO:0000259" key="13">
    <source>
        <dbReference type="PROSITE" id="PS50109"/>
    </source>
</evidence>
<dbReference type="SMART" id="SM00260">
    <property type="entry name" value="CheW"/>
    <property type="match status" value="1"/>
</dbReference>
<dbReference type="Pfam" id="PF07194">
    <property type="entry name" value="P2"/>
    <property type="match status" value="1"/>
</dbReference>
<dbReference type="CDD" id="cd00731">
    <property type="entry name" value="CheA_reg"/>
    <property type="match status" value="1"/>
</dbReference>
<gene>
    <name evidence="16" type="ORF">COJ15_34720</name>
</gene>
<evidence type="ECO:0000256" key="12">
    <source>
        <dbReference type="SAM" id="MobiDB-lite"/>
    </source>
</evidence>
<keyword evidence="6" id="KW-0808">Transferase</keyword>
<dbReference type="Proteomes" id="UP000224003">
    <property type="component" value="Unassembled WGS sequence"/>
</dbReference>
<feature type="modified residue" description="Phosphohistidine" evidence="11">
    <location>
        <position position="45"/>
    </location>
</feature>
<evidence type="ECO:0000256" key="10">
    <source>
        <dbReference type="ARBA" id="ARBA00023012"/>
    </source>
</evidence>
<dbReference type="InterPro" id="IPR036097">
    <property type="entry name" value="HisK_dim/P_sf"/>
</dbReference>
<dbReference type="InterPro" id="IPR036890">
    <property type="entry name" value="HATPase_C_sf"/>
</dbReference>
<proteinExistence type="predicted"/>
<accession>A0A9X6WG72</accession>
<sequence>MEQEFISMFLEESQEHLQALNENVLKLENNPEDITVVSEIFRSAHTFKGMAATMGFLDISNLTHEMENVLDSIRNNKMSVNSLVIDVIFECIDNLERMVVDIQDGGQGHLDVSGTVNRLKQLLNGGSNIVSENPKTETFESQEGKIDKSDATHHVTVHLREDCLLRSVRALMVIDSLASLGEIVHTVPSVEDIEKEEIELVINISIYSSASNEEIQKTAASVSEIENVTVENIIEEPTTKEVETKKTETSNVPSPKREPANAKATPKKADVDSTKRAASQTIRVNIEKIEDLMNMFEETVIERGRIEEIAQQMENQELNERLQRLANVSKELQNIVLNMRMVPVETVFNRFPRMIRSLAKDLGKSINLIIKGEDTEIDRIVIDEIGDPLVHLIRNSVDHGIETKEKRVAAGKDSTGTVCLEAFHSGNSVVIQITDDGGGINRKRVVEKAIKNGIITESDALKLSDLEVYDLILQPGFSTAEKISDISGRGVGLDVVKTTISKLGGNLSVQSEEGRGSVFTIELPLTLSIIQSMLVETAGNRYAFPLGNIVESMRLSPEEVHNIQHKHVINYREKTIQIISLRDLFHKQGFLEGNKTDWLQVVIIKNNERTVAVAVDKILGQREIVLKSLGDFFKESNNYFSGATILGDGKVVLIVDCEKLK</sequence>
<feature type="domain" description="CheW-like" evidence="14">
    <location>
        <begin position="529"/>
        <end position="661"/>
    </location>
</feature>
<dbReference type="InterPro" id="IPR036061">
    <property type="entry name" value="CheW-like_dom_sf"/>
</dbReference>
<dbReference type="InterPro" id="IPR037006">
    <property type="entry name" value="CheA-like_homodim_sf"/>
</dbReference>
<dbReference type="InterPro" id="IPR004358">
    <property type="entry name" value="Sig_transdc_His_kin-like_C"/>
</dbReference>
<dbReference type="Pfam" id="PF02518">
    <property type="entry name" value="HATPase_c"/>
    <property type="match status" value="1"/>
</dbReference>
<dbReference type="InterPro" id="IPR010808">
    <property type="entry name" value="CheA_P2-bd"/>
</dbReference>
<reference evidence="16 17" key="1">
    <citation type="submission" date="2017-09" db="EMBL/GenBank/DDBJ databases">
        <title>Large-scale bioinformatics analysis of Bacillus genomes uncovers conserved roles of natural products in bacterial physiology.</title>
        <authorList>
            <consortium name="Agbiome Team Llc"/>
            <person name="Bleich R.M."/>
            <person name="Grubbs K.J."/>
            <person name="Santa Maria K.C."/>
            <person name="Allen S.E."/>
            <person name="Farag S."/>
            <person name="Shank E.A."/>
            <person name="Bowers A."/>
        </authorList>
    </citation>
    <scope>NUCLEOTIDE SEQUENCE [LARGE SCALE GENOMIC DNA]</scope>
    <source>
        <strain evidence="16 17">AFS085496</strain>
    </source>
</reference>
<dbReference type="InterPro" id="IPR037052">
    <property type="entry name" value="CheA-like_P2_sf"/>
</dbReference>
<evidence type="ECO:0000313" key="16">
    <source>
        <dbReference type="EMBL" id="PFJ27090.1"/>
    </source>
</evidence>
<evidence type="ECO:0000256" key="7">
    <source>
        <dbReference type="ARBA" id="ARBA00022741"/>
    </source>
</evidence>
<dbReference type="InterPro" id="IPR003594">
    <property type="entry name" value="HATPase_dom"/>
</dbReference>
<dbReference type="GO" id="GO:0005737">
    <property type="term" value="C:cytoplasm"/>
    <property type="evidence" value="ECO:0007669"/>
    <property type="project" value="InterPro"/>
</dbReference>
<dbReference type="SMART" id="SM01231">
    <property type="entry name" value="H-kinase_dim"/>
    <property type="match status" value="1"/>
</dbReference>
<dbReference type="Gene3D" id="1.20.120.160">
    <property type="entry name" value="HPT domain"/>
    <property type="match status" value="1"/>
</dbReference>
<dbReference type="Pfam" id="PF01584">
    <property type="entry name" value="CheW"/>
    <property type="match status" value="1"/>
</dbReference>
<keyword evidence="4" id="KW-0145">Chemotaxis</keyword>
<dbReference type="InterPro" id="IPR004105">
    <property type="entry name" value="CheA-like_dim"/>
</dbReference>
<keyword evidence="8" id="KW-0418">Kinase</keyword>
<evidence type="ECO:0000256" key="3">
    <source>
        <dbReference type="ARBA" id="ARBA00021495"/>
    </source>
</evidence>
<dbReference type="CDD" id="cd00088">
    <property type="entry name" value="HPT"/>
    <property type="match status" value="1"/>
</dbReference>
<dbReference type="GO" id="GO:0006935">
    <property type="term" value="P:chemotaxis"/>
    <property type="evidence" value="ECO:0007669"/>
    <property type="project" value="UniProtKB-KW"/>
</dbReference>
<dbReference type="PROSITE" id="PS50109">
    <property type="entry name" value="HIS_KIN"/>
    <property type="match status" value="1"/>
</dbReference>
<dbReference type="InterPro" id="IPR035891">
    <property type="entry name" value="CheY-binding_CheA"/>
</dbReference>
<dbReference type="CDD" id="cd16916">
    <property type="entry name" value="HATPase_CheA-like"/>
    <property type="match status" value="1"/>
</dbReference>
<feature type="domain" description="Histidine kinase" evidence="13">
    <location>
        <begin position="277"/>
        <end position="527"/>
    </location>
</feature>
<dbReference type="Gene3D" id="2.30.30.40">
    <property type="entry name" value="SH3 Domains"/>
    <property type="match status" value="1"/>
</dbReference>
<evidence type="ECO:0000256" key="11">
    <source>
        <dbReference type="PROSITE-ProRule" id="PRU00110"/>
    </source>
</evidence>
<dbReference type="InterPro" id="IPR008207">
    <property type="entry name" value="Sig_transdc_His_kin_Hpt_dom"/>
</dbReference>
<dbReference type="FunFam" id="3.30.565.10:FF:000016">
    <property type="entry name" value="Chemotaxis protein CheA, putative"/>
    <property type="match status" value="1"/>
</dbReference>
<dbReference type="RefSeq" id="WP_098517853.1">
    <property type="nucleotide sequence ID" value="NZ_NUVX01000096.1"/>
</dbReference>
<dbReference type="AlphaFoldDB" id="A0A9X6WG72"/>
<keyword evidence="10" id="KW-0902">Two-component regulatory system</keyword>
<keyword evidence="7" id="KW-0547">Nucleotide-binding</keyword>
<keyword evidence="9" id="KW-0067">ATP-binding</keyword>
<dbReference type="SUPFAM" id="SSF55052">
    <property type="entry name" value="CheY-binding domain of CheA"/>
    <property type="match status" value="1"/>
</dbReference>
<feature type="compositionally biased region" description="Basic and acidic residues" evidence="12">
    <location>
        <begin position="237"/>
        <end position="248"/>
    </location>
</feature>
<dbReference type="InterPro" id="IPR036641">
    <property type="entry name" value="HPT_dom_sf"/>
</dbReference>
<dbReference type="SMART" id="SM00073">
    <property type="entry name" value="HPT"/>
    <property type="match status" value="1"/>
</dbReference>
<evidence type="ECO:0000256" key="4">
    <source>
        <dbReference type="ARBA" id="ARBA00022500"/>
    </source>
</evidence>
<name>A0A9X6WG72_BACTU</name>
<dbReference type="PRINTS" id="PR00344">
    <property type="entry name" value="BCTRLSENSOR"/>
</dbReference>
<dbReference type="GO" id="GO:0000155">
    <property type="term" value="F:phosphorelay sensor kinase activity"/>
    <property type="evidence" value="ECO:0007669"/>
    <property type="project" value="InterPro"/>
</dbReference>
<evidence type="ECO:0000256" key="2">
    <source>
        <dbReference type="ARBA" id="ARBA00012438"/>
    </source>
</evidence>
<dbReference type="SMART" id="SM00387">
    <property type="entry name" value="HATPase_c"/>
    <property type="match status" value="1"/>
</dbReference>
<organism evidence="16 17">
    <name type="scientific">Bacillus thuringiensis</name>
    <dbReference type="NCBI Taxonomy" id="1428"/>
    <lineage>
        <taxon>Bacteria</taxon>
        <taxon>Bacillati</taxon>
        <taxon>Bacillota</taxon>
        <taxon>Bacilli</taxon>
        <taxon>Bacillales</taxon>
        <taxon>Bacillaceae</taxon>
        <taxon>Bacillus</taxon>
        <taxon>Bacillus cereus group</taxon>
    </lineage>
</organism>
<dbReference type="Pfam" id="PF02895">
    <property type="entry name" value="H-kinase_dim"/>
    <property type="match status" value="1"/>
</dbReference>
<evidence type="ECO:0000256" key="5">
    <source>
        <dbReference type="ARBA" id="ARBA00022553"/>
    </source>
</evidence>
<dbReference type="EC" id="2.7.13.3" evidence="2"/>
<dbReference type="InterPro" id="IPR005467">
    <property type="entry name" value="His_kinase_dom"/>
</dbReference>
<dbReference type="InterPro" id="IPR002545">
    <property type="entry name" value="CheW-lke_dom"/>
</dbReference>
<dbReference type="PROSITE" id="PS50851">
    <property type="entry name" value="CHEW"/>
    <property type="match status" value="1"/>
</dbReference>
<dbReference type="SUPFAM" id="SSF50341">
    <property type="entry name" value="CheW-like"/>
    <property type="match status" value="1"/>
</dbReference>
<protein>
    <recommendedName>
        <fullName evidence="3">Chemotaxis protein CheA</fullName>
        <ecNumber evidence="2">2.7.13.3</ecNumber>
    </recommendedName>
</protein>
<evidence type="ECO:0000256" key="9">
    <source>
        <dbReference type="ARBA" id="ARBA00022840"/>
    </source>
</evidence>
<evidence type="ECO:0000259" key="14">
    <source>
        <dbReference type="PROSITE" id="PS50851"/>
    </source>
</evidence>
<dbReference type="InterPro" id="IPR051315">
    <property type="entry name" value="Bact_Chemotaxis_CheA"/>
</dbReference>
<dbReference type="PANTHER" id="PTHR43395:SF1">
    <property type="entry name" value="CHEMOTAXIS PROTEIN CHEA"/>
    <property type="match status" value="1"/>
</dbReference>
<dbReference type="Gene3D" id="1.10.287.560">
    <property type="entry name" value="Histidine kinase CheA-like, homodimeric domain"/>
    <property type="match status" value="1"/>
</dbReference>
<comment type="caution">
    <text evidence="16">The sequence shown here is derived from an EMBL/GenBank/DDBJ whole genome shotgun (WGS) entry which is preliminary data.</text>
</comment>
<dbReference type="Pfam" id="PF01627">
    <property type="entry name" value="Hpt"/>
    <property type="match status" value="1"/>
</dbReference>
<evidence type="ECO:0000259" key="15">
    <source>
        <dbReference type="PROSITE" id="PS50894"/>
    </source>
</evidence>
<feature type="region of interest" description="Disordered" evidence="12">
    <location>
        <begin position="234"/>
        <end position="276"/>
    </location>
</feature>
<keyword evidence="5 11" id="KW-0597">Phosphoprotein</keyword>
<dbReference type="SUPFAM" id="SSF47226">
    <property type="entry name" value="Histidine-containing phosphotransfer domain, HPT domain"/>
    <property type="match status" value="1"/>
</dbReference>
<evidence type="ECO:0000256" key="8">
    <source>
        <dbReference type="ARBA" id="ARBA00022777"/>
    </source>
</evidence>
<dbReference type="PROSITE" id="PS50894">
    <property type="entry name" value="HPT"/>
    <property type="match status" value="1"/>
</dbReference>
<dbReference type="EMBL" id="NUVX01000096">
    <property type="protein sequence ID" value="PFJ27090.1"/>
    <property type="molecule type" value="Genomic_DNA"/>
</dbReference>
<evidence type="ECO:0000256" key="1">
    <source>
        <dbReference type="ARBA" id="ARBA00000085"/>
    </source>
</evidence>
<dbReference type="GO" id="GO:0005524">
    <property type="term" value="F:ATP binding"/>
    <property type="evidence" value="ECO:0007669"/>
    <property type="project" value="UniProtKB-KW"/>
</dbReference>
<comment type="catalytic activity">
    <reaction evidence="1">
        <text>ATP + protein L-histidine = ADP + protein N-phospho-L-histidine.</text>
        <dbReference type="EC" id="2.7.13.3"/>
    </reaction>
</comment>
<dbReference type="PANTHER" id="PTHR43395">
    <property type="entry name" value="SENSOR HISTIDINE KINASE CHEA"/>
    <property type="match status" value="1"/>
</dbReference>
<feature type="domain" description="HPt" evidence="15">
    <location>
        <begin position="1"/>
        <end position="102"/>
    </location>
</feature>
<dbReference type="SUPFAM" id="SSF47384">
    <property type="entry name" value="Homodimeric domain of signal transducing histidine kinase"/>
    <property type="match status" value="1"/>
</dbReference>
<evidence type="ECO:0000313" key="17">
    <source>
        <dbReference type="Proteomes" id="UP000224003"/>
    </source>
</evidence>
<dbReference type="Gene3D" id="3.30.70.1110">
    <property type="entry name" value="Histidine kinase CheA-like, P2 response regulator-binding domain"/>
    <property type="match status" value="1"/>
</dbReference>